<gene>
    <name evidence="2" type="ORF">BDN70DRAFT_884268</name>
</gene>
<feature type="domain" description="F-box" evidence="1">
    <location>
        <begin position="1"/>
        <end position="48"/>
    </location>
</feature>
<dbReference type="OrthoDB" id="3041043at2759"/>
<evidence type="ECO:0000259" key="1">
    <source>
        <dbReference type="PROSITE" id="PS50181"/>
    </source>
</evidence>
<dbReference type="PROSITE" id="PS50181">
    <property type="entry name" value="FBOX"/>
    <property type="match status" value="1"/>
</dbReference>
<organism evidence="2 3">
    <name type="scientific">Pholiota conissans</name>
    <dbReference type="NCBI Taxonomy" id="109636"/>
    <lineage>
        <taxon>Eukaryota</taxon>
        <taxon>Fungi</taxon>
        <taxon>Dikarya</taxon>
        <taxon>Basidiomycota</taxon>
        <taxon>Agaricomycotina</taxon>
        <taxon>Agaricomycetes</taxon>
        <taxon>Agaricomycetidae</taxon>
        <taxon>Agaricales</taxon>
        <taxon>Agaricineae</taxon>
        <taxon>Strophariaceae</taxon>
        <taxon>Pholiota</taxon>
    </lineage>
</organism>
<keyword evidence="3" id="KW-1185">Reference proteome</keyword>
<dbReference type="AlphaFoldDB" id="A0A9P5YTT2"/>
<dbReference type="InterPro" id="IPR001810">
    <property type="entry name" value="F-box_dom"/>
</dbReference>
<reference evidence="2" key="1">
    <citation type="submission" date="2020-11" db="EMBL/GenBank/DDBJ databases">
        <authorList>
            <consortium name="DOE Joint Genome Institute"/>
            <person name="Ahrendt S."/>
            <person name="Riley R."/>
            <person name="Andreopoulos W."/>
            <person name="Labutti K."/>
            <person name="Pangilinan J."/>
            <person name="Ruiz-Duenas F.J."/>
            <person name="Barrasa J.M."/>
            <person name="Sanchez-Garcia M."/>
            <person name="Camarero S."/>
            <person name="Miyauchi S."/>
            <person name="Serrano A."/>
            <person name="Linde D."/>
            <person name="Babiker R."/>
            <person name="Drula E."/>
            <person name="Ayuso-Fernandez I."/>
            <person name="Pacheco R."/>
            <person name="Padilla G."/>
            <person name="Ferreira P."/>
            <person name="Barriuso J."/>
            <person name="Kellner H."/>
            <person name="Castanera R."/>
            <person name="Alfaro M."/>
            <person name="Ramirez L."/>
            <person name="Pisabarro A.G."/>
            <person name="Kuo A."/>
            <person name="Tritt A."/>
            <person name="Lipzen A."/>
            <person name="He G."/>
            <person name="Yan M."/>
            <person name="Ng V."/>
            <person name="Cullen D."/>
            <person name="Martin F."/>
            <person name="Rosso M.-N."/>
            <person name="Henrissat B."/>
            <person name="Hibbett D."/>
            <person name="Martinez A.T."/>
            <person name="Grigoriev I.V."/>
        </authorList>
    </citation>
    <scope>NUCLEOTIDE SEQUENCE</scope>
    <source>
        <strain evidence="2">CIRM-BRFM 674</strain>
    </source>
</reference>
<dbReference type="Proteomes" id="UP000807469">
    <property type="component" value="Unassembled WGS sequence"/>
</dbReference>
<proteinExistence type="predicted"/>
<evidence type="ECO:0000313" key="2">
    <source>
        <dbReference type="EMBL" id="KAF9474988.1"/>
    </source>
</evidence>
<accession>A0A9P5YTT2</accession>
<sequence>MSILSLPSTTDDLILDRLSAAELFKYARTCKTNYKVVQDYIPRGFQLHKLLAPYFSPEQIMEFRRLQASTGMLISGSTALQFFDRVVYLESDLDLYVNHSSREEIGRWLTSIGYSFVPQRLNFVSHMGQDETLILATFDDAIAHLEPEPSTWDPWLGHEFLTQGGNKYIGAGCLFTFVKGIAPNERKIELITSMKSPLERILNFHSTCVMNIITHDRAYSFYPCATFSERRSLVCARPQLDFLAHSKYFVRGWAVNWSASREEIDDPRSSFKRGIRHVGDAHCWVLPVFPSLKVDSDHTLLVSSHEQNYVIDANSWDIQYNMALRPKMDYYFVTSDRLSSPYLVDNHSLHLRLHIAEVLGHQLEDGNTPREPHSETDAELRHEFLDRKLASFLQWFHSSGHSASETCPFSLAMRRRQISVQTSVSISESSEQTISRNFSRLTLD</sequence>
<evidence type="ECO:0000313" key="3">
    <source>
        <dbReference type="Proteomes" id="UP000807469"/>
    </source>
</evidence>
<dbReference type="EMBL" id="MU155352">
    <property type="protein sequence ID" value="KAF9474988.1"/>
    <property type="molecule type" value="Genomic_DNA"/>
</dbReference>
<protein>
    <recommendedName>
        <fullName evidence="1">F-box domain-containing protein</fullName>
    </recommendedName>
</protein>
<comment type="caution">
    <text evidence="2">The sequence shown here is derived from an EMBL/GenBank/DDBJ whole genome shotgun (WGS) entry which is preliminary data.</text>
</comment>
<name>A0A9P5YTT2_9AGAR</name>